<keyword evidence="4" id="KW-0406">Ion transport</keyword>
<evidence type="ECO:0000313" key="5">
    <source>
        <dbReference type="EnsemblMetazoa" id="ACUA000814-PA"/>
    </source>
</evidence>
<dbReference type="GO" id="GO:0016020">
    <property type="term" value="C:membrane"/>
    <property type="evidence" value="ECO:0007669"/>
    <property type="project" value="UniProtKB-SubCell"/>
</dbReference>
<keyword evidence="6" id="KW-1185">Reference proteome</keyword>
<reference evidence="5" key="2">
    <citation type="submission" date="2020-05" db="UniProtKB">
        <authorList>
            <consortium name="EnsemblMetazoa"/>
        </authorList>
    </citation>
    <scope>IDENTIFICATION</scope>
    <source>
        <strain evidence="5">A-37</strain>
    </source>
</reference>
<feature type="transmembrane region" description="Helical" evidence="4">
    <location>
        <begin position="67"/>
        <end position="87"/>
    </location>
</feature>
<keyword evidence="2 4" id="KW-1133">Transmembrane helix</keyword>
<sequence length="179" mass="20137">MDHNHGGPDDMEMSCPMQMSLLLIRSYHNVISHLLLSVSATPQLNRRQFHGGSCEVILFPSWATTEAGAFVGATIGFFLLAFAYEGLKYGRELLHFSDAAKRDNQANDKRTLRQALLNRVHLVQTLLHLVQVSVSYILMLIVMTYNCWLCLAVVLGAMCGYYIFGWVRNSSVDPTEHCN</sequence>
<accession>A0A182LSF1</accession>
<evidence type="ECO:0000256" key="4">
    <source>
        <dbReference type="RuleBase" id="RU367022"/>
    </source>
</evidence>
<evidence type="ECO:0000313" key="6">
    <source>
        <dbReference type="Proteomes" id="UP000075883"/>
    </source>
</evidence>
<reference evidence="6" key="1">
    <citation type="submission" date="2013-09" db="EMBL/GenBank/DDBJ databases">
        <title>The Genome Sequence of Anopheles culicifacies species A.</title>
        <authorList>
            <consortium name="The Broad Institute Genomics Platform"/>
            <person name="Neafsey D.E."/>
            <person name="Besansky N."/>
            <person name="Howell P."/>
            <person name="Walton C."/>
            <person name="Young S.K."/>
            <person name="Zeng Q."/>
            <person name="Gargeya S."/>
            <person name="Fitzgerald M."/>
            <person name="Haas B."/>
            <person name="Abouelleil A."/>
            <person name="Allen A.W."/>
            <person name="Alvarado L."/>
            <person name="Arachchi H.M."/>
            <person name="Berlin A.M."/>
            <person name="Chapman S.B."/>
            <person name="Gainer-Dewar J."/>
            <person name="Goldberg J."/>
            <person name="Griggs A."/>
            <person name="Gujja S."/>
            <person name="Hansen M."/>
            <person name="Howarth C."/>
            <person name="Imamovic A."/>
            <person name="Ireland A."/>
            <person name="Larimer J."/>
            <person name="McCowan C."/>
            <person name="Murphy C."/>
            <person name="Pearson M."/>
            <person name="Poon T.W."/>
            <person name="Priest M."/>
            <person name="Roberts A."/>
            <person name="Saif S."/>
            <person name="Shea T."/>
            <person name="Sisk P."/>
            <person name="Sykes S."/>
            <person name="Wortman J."/>
            <person name="Nusbaum C."/>
            <person name="Birren B."/>
        </authorList>
    </citation>
    <scope>NUCLEOTIDE SEQUENCE [LARGE SCALE GENOMIC DNA]</scope>
    <source>
        <strain evidence="6">A-37</strain>
    </source>
</reference>
<keyword evidence="4" id="KW-0187">Copper transport</keyword>
<dbReference type="VEuPathDB" id="VectorBase:ACUA000814"/>
<evidence type="ECO:0000256" key="1">
    <source>
        <dbReference type="ARBA" id="ARBA00022692"/>
    </source>
</evidence>
<dbReference type="InterPro" id="IPR007274">
    <property type="entry name" value="Cop_transporter"/>
</dbReference>
<dbReference type="Proteomes" id="UP000075883">
    <property type="component" value="Unassembled WGS sequence"/>
</dbReference>
<protein>
    <recommendedName>
        <fullName evidence="4">Copper transport protein</fullName>
    </recommendedName>
</protein>
<dbReference type="GO" id="GO:0005375">
    <property type="term" value="F:copper ion transmembrane transporter activity"/>
    <property type="evidence" value="ECO:0007669"/>
    <property type="project" value="UniProtKB-UniRule"/>
</dbReference>
<dbReference type="STRING" id="139723.A0A182LSF1"/>
<proteinExistence type="inferred from homology"/>
<comment type="subcellular location">
    <subcellularLocation>
        <location evidence="4">Membrane</location>
        <topology evidence="4">Multi-pass membrane protein</topology>
    </subcellularLocation>
</comment>
<keyword evidence="3 4" id="KW-0472">Membrane</keyword>
<dbReference type="EnsemblMetazoa" id="ACUA000814-RA">
    <property type="protein sequence ID" value="ACUA000814-PA"/>
    <property type="gene ID" value="ACUA000814"/>
</dbReference>
<evidence type="ECO:0000256" key="2">
    <source>
        <dbReference type="ARBA" id="ARBA00022989"/>
    </source>
</evidence>
<comment type="similarity">
    <text evidence="4">Belongs to the copper transporter (Ctr) (TC 1.A.56) family. SLC31A subfamily.</text>
</comment>
<evidence type="ECO:0000256" key="3">
    <source>
        <dbReference type="ARBA" id="ARBA00023136"/>
    </source>
</evidence>
<dbReference type="Pfam" id="PF04145">
    <property type="entry name" value="Ctr"/>
    <property type="match status" value="1"/>
</dbReference>
<keyword evidence="4" id="KW-0813">Transport</keyword>
<keyword evidence="4" id="KW-0186">Copper</keyword>
<feature type="transmembrane region" description="Helical" evidence="4">
    <location>
        <begin position="136"/>
        <end position="164"/>
    </location>
</feature>
<dbReference type="AlphaFoldDB" id="A0A182LSF1"/>
<dbReference type="PANTHER" id="PTHR12483">
    <property type="entry name" value="SOLUTE CARRIER FAMILY 31 COPPER TRANSPORTERS"/>
    <property type="match status" value="1"/>
</dbReference>
<dbReference type="EMBL" id="AXCM01016182">
    <property type="status" value="NOT_ANNOTATED_CDS"/>
    <property type="molecule type" value="Genomic_DNA"/>
</dbReference>
<dbReference type="PANTHER" id="PTHR12483:SF115">
    <property type="entry name" value="COPPER TRANSPORT PROTEIN"/>
    <property type="match status" value="1"/>
</dbReference>
<keyword evidence="1 4" id="KW-0812">Transmembrane</keyword>
<organism evidence="5 6">
    <name type="scientific">Anopheles culicifacies</name>
    <dbReference type="NCBI Taxonomy" id="139723"/>
    <lineage>
        <taxon>Eukaryota</taxon>
        <taxon>Metazoa</taxon>
        <taxon>Ecdysozoa</taxon>
        <taxon>Arthropoda</taxon>
        <taxon>Hexapoda</taxon>
        <taxon>Insecta</taxon>
        <taxon>Pterygota</taxon>
        <taxon>Neoptera</taxon>
        <taxon>Endopterygota</taxon>
        <taxon>Diptera</taxon>
        <taxon>Nematocera</taxon>
        <taxon>Culicoidea</taxon>
        <taxon>Culicidae</taxon>
        <taxon>Anophelinae</taxon>
        <taxon>Anopheles</taxon>
        <taxon>culicifacies species complex</taxon>
    </lineage>
</organism>
<name>A0A182LSF1_9DIPT</name>